<dbReference type="PANTHER" id="PTHR21301:SF10">
    <property type="entry name" value="REVERSE TRANSCRIPTASE DOMAIN-CONTAINING PROTEIN"/>
    <property type="match status" value="1"/>
</dbReference>
<feature type="non-terminal residue" evidence="2">
    <location>
        <position position="196"/>
    </location>
</feature>
<evidence type="ECO:0000313" key="1">
    <source>
        <dbReference type="Proteomes" id="UP000504618"/>
    </source>
</evidence>
<dbReference type="OrthoDB" id="7698743at2759"/>
<dbReference type="Proteomes" id="UP000504618">
    <property type="component" value="Unplaced"/>
</dbReference>
<evidence type="ECO:0000313" key="2">
    <source>
        <dbReference type="RefSeq" id="XP_024885623.1"/>
    </source>
</evidence>
<sequence length="196" mass="22812">MERELNALIKKWIQKEYISKKQYFFLHSSDSTLPKAYGLPKIHKKNVPFRIIVSSVNTVLYNLAAFLQKILVDSLPKPKSHVNNSFELCTDLSKIKVQKSEILISLDAVSLFTNIPSELIVEVADIVMKDLEKRVLGALDFHLSFYKRYVDDIVMKIPKDNVQDVLDHFNSYHDRLNFTIKYENNGRFSFLDLMLI</sequence>
<dbReference type="RefSeq" id="XP_024885623.1">
    <property type="nucleotide sequence ID" value="XM_025029855.1"/>
</dbReference>
<accession>A0A6J1QUU0</accession>
<name>A0A6J1QUU0_9HYME</name>
<reference evidence="2" key="1">
    <citation type="submission" date="2025-08" db="UniProtKB">
        <authorList>
            <consortium name="RefSeq"/>
        </authorList>
    </citation>
    <scope>IDENTIFICATION</scope>
    <source>
        <tissue evidence="2">Whole body</tissue>
    </source>
</reference>
<dbReference type="AlphaFoldDB" id="A0A6J1QUU0"/>
<keyword evidence="1" id="KW-1185">Reference proteome</keyword>
<proteinExistence type="predicted"/>
<dbReference type="GeneID" id="112463443"/>
<protein>
    <submittedName>
        <fullName evidence="2">Uncharacterized protein LOC112463443</fullName>
    </submittedName>
</protein>
<dbReference type="PANTHER" id="PTHR21301">
    <property type="entry name" value="REVERSE TRANSCRIPTASE"/>
    <property type="match status" value="1"/>
</dbReference>
<organism evidence="1 2">
    <name type="scientific">Temnothorax curvispinosus</name>
    <dbReference type="NCBI Taxonomy" id="300111"/>
    <lineage>
        <taxon>Eukaryota</taxon>
        <taxon>Metazoa</taxon>
        <taxon>Ecdysozoa</taxon>
        <taxon>Arthropoda</taxon>
        <taxon>Hexapoda</taxon>
        <taxon>Insecta</taxon>
        <taxon>Pterygota</taxon>
        <taxon>Neoptera</taxon>
        <taxon>Endopterygota</taxon>
        <taxon>Hymenoptera</taxon>
        <taxon>Apocrita</taxon>
        <taxon>Aculeata</taxon>
        <taxon>Formicoidea</taxon>
        <taxon>Formicidae</taxon>
        <taxon>Myrmicinae</taxon>
        <taxon>Temnothorax</taxon>
    </lineage>
</organism>
<gene>
    <name evidence="2" type="primary">LOC112463443</name>
</gene>